<evidence type="ECO:0000313" key="1">
    <source>
        <dbReference type="EMBL" id="AKJ29027.1"/>
    </source>
</evidence>
<dbReference type="STRING" id="413882.AAW51_2336"/>
<dbReference type="EMBL" id="CP011371">
    <property type="protein sequence ID" value="AKJ29027.1"/>
    <property type="molecule type" value="Genomic_DNA"/>
</dbReference>
<name>A0A0G3BI40_9BURK</name>
<reference evidence="1 2" key="1">
    <citation type="submission" date="2015-05" db="EMBL/GenBank/DDBJ databases">
        <authorList>
            <person name="Tang B."/>
            <person name="Yu Y."/>
        </authorList>
    </citation>
    <scope>NUCLEOTIDE SEQUENCE [LARGE SCALE GENOMIC DNA]</scope>
    <source>
        <strain evidence="1 2">DSM 7029</strain>
    </source>
</reference>
<dbReference type="AlphaFoldDB" id="A0A0G3BI40"/>
<sequence length="549" mass="62612">MKAQRATNLSQAADIVLTLGGRVAGDEAINMLTLVERQLLETGGSQAIFPRIVGLGALEPAATYLGVTGYGRLRLFQGKTCPKDTIAFAKTQIESAAYRAHEELDQQDRAHQHELTRRFFEQEYAQDLRAVIDRVEFAVDHIDPVVLYINDETFTNFDQYNNLLARNAIKISGYLITDLRQRPLEAWSLNERGLISSIYMLAAAGIRIEEVNGQQMNLGVVESLLRTRYADLCQLSGEPHQSVDLFELPERIVALRRRIRPEYFAFRLVNGLTFNKHEHYMRRGELDISLARLPERISDEINQRYQVGVTDFESLGDYFAAVVKQMPESEPDAPNGLTPYEQLLQLIVSSVMEETRSDIGMTRGLRDFVQWAEWFRTHRFVELCSMPPTDYYCAVFASEEAEQLLRGQGTYQKILTAIAGRMTFNSWHYTPGHCPVDQVPADRHFYVPPKMSDIAVWSDKHHQGHVLAQVRYSIRSPGGLRVNDSKQYGTFDLRLMRREGGSYDLDDLKRARVHTAYLRAIVQAALDQGVSGGHRQVVRAFTKDWYRSL</sequence>
<evidence type="ECO:0000313" key="2">
    <source>
        <dbReference type="Proteomes" id="UP000035352"/>
    </source>
</evidence>
<dbReference type="Proteomes" id="UP000035352">
    <property type="component" value="Chromosome"/>
</dbReference>
<dbReference type="KEGG" id="pbh:AAW51_2336"/>
<proteinExistence type="predicted"/>
<protein>
    <submittedName>
        <fullName evidence="1">Uncharacterized protein</fullName>
    </submittedName>
</protein>
<keyword evidence="2" id="KW-1185">Reference proteome</keyword>
<gene>
    <name evidence="1" type="ORF">AAW51_2336</name>
</gene>
<accession>A0A0G3BI40</accession>
<organism evidence="1 2">
    <name type="scientific">Caldimonas brevitalea</name>
    <dbReference type="NCBI Taxonomy" id="413882"/>
    <lineage>
        <taxon>Bacteria</taxon>
        <taxon>Pseudomonadati</taxon>
        <taxon>Pseudomonadota</taxon>
        <taxon>Betaproteobacteria</taxon>
        <taxon>Burkholderiales</taxon>
        <taxon>Sphaerotilaceae</taxon>
        <taxon>Caldimonas</taxon>
    </lineage>
</organism>